<gene>
    <name evidence="1" type="ORF">ACFSVN_08900</name>
</gene>
<organism evidence="1 2">
    <name type="scientific">Gracilimonas halophila</name>
    <dbReference type="NCBI Taxonomy" id="1834464"/>
    <lineage>
        <taxon>Bacteria</taxon>
        <taxon>Pseudomonadati</taxon>
        <taxon>Balneolota</taxon>
        <taxon>Balneolia</taxon>
        <taxon>Balneolales</taxon>
        <taxon>Balneolaceae</taxon>
        <taxon>Gracilimonas</taxon>
    </lineage>
</organism>
<comment type="caution">
    <text evidence="1">The sequence shown here is derived from an EMBL/GenBank/DDBJ whole genome shotgun (WGS) entry which is preliminary data.</text>
</comment>
<evidence type="ECO:0000313" key="2">
    <source>
        <dbReference type="Proteomes" id="UP001597460"/>
    </source>
</evidence>
<reference evidence="2" key="1">
    <citation type="journal article" date="2019" name="Int. J. Syst. Evol. Microbiol.">
        <title>The Global Catalogue of Microorganisms (GCM) 10K type strain sequencing project: providing services to taxonomists for standard genome sequencing and annotation.</title>
        <authorList>
            <consortium name="The Broad Institute Genomics Platform"/>
            <consortium name="The Broad Institute Genome Sequencing Center for Infectious Disease"/>
            <person name="Wu L."/>
            <person name="Ma J."/>
        </authorList>
    </citation>
    <scope>NUCLEOTIDE SEQUENCE [LARGE SCALE GENOMIC DNA]</scope>
    <source>
        <strain evidence="2">KCTC 52042</strain>
    </source>
</reference>
<protein>
    <submittedName>
        <fullName evidence="1">Uncharacterized protein</fullName>
    </submittedName>
</protein>
<keyword evidence="2" id="KW-1185">Reference proteome</keyword>
<proteinExistence type="predicted"/>
<sequence length="53" mass="6089">MKEIANKEQALEAVKMYKLSLEHVSDKLKDSLENLEKLGIKVDDRFKKPAGMK</sequence>
<accession>A0ABW5JJ38</accession>
<dbReference type="Proteomes" id="UP001597460">
    <property type="component" value="Unassembled WGS sequence"/>
</dbReference>
<name>A0ABW5JJ38_9BACT</name>
<evidence type="ECO:0000313" key="1">
    <source>
        <dbReference type="EMBL" id="MFD2532559.1"/>
    </source>
</evidence>
<dbReference type="EMBL" id="JBHULI010000024">
    <property type="protein sequence ID" value="MFD2532559.1"/>
    <property type="molecule type" value="Genomic_DNA"/>
</dbReference>
<dbReference type="RefSeq" id="WP_390301177.1">
    <property type="nucleotide sequence ID" value="NZ_JBHULI010000024.1"/>
</dbReference>